<dbReference type="EMBL" id="QRDW01000003">
    <property type="protein sequence ID" value="RED51531.1"/>
    <property type="molecule type" value="Genomic_DNA"/>
</dbReference>
<keyword evidence="2" id="KW-1185">Reference proteome</keyword>
<accession>A0A3D9HQE2</accession>
<proteinExistence type="predicted"/>
<dbReference type="AlphaFoldDB" id="A0A3D9HQE2"/>
<gene>
    <name evidence="1" type="ORF">DFP90_103334</name>
</gene>
<comment type="caution">
    <text evidence="1">The sequence shown here is derived from an EMBL/GenBank/DDBJ whole genome shotgun (WGS) entry which is preliminary data.</text>
</comment>
<sequence>MDVSAAASAAQLAQMAQKITLSAAQAQQVQQLGKIDEALQETTEALTTGLNSAGRYVNLSV</sequence>
<organism evidence="1 2">
    <name type="scientific">Aestuariispira insulae</name>
    <dbReference type="NCBI Taxonomy" id="1461337"/>
    <lineage>
        <taxon>Bacteria</taxon>
        <taxon>Pseudomonadati</taxon>
        <taxon>Pseudomonadota</taxon>
        <taxon>Alphaproteobacteria</taxon>
        <taxon>Rhodospirillales</taxon>
        <taxon>Kiloniellaceae</taxon>
        <taxon>Aestuariispira</taxon>
    </lineage>
</organism>
<dbReference type="Proteomes" id="UP000256845">
    <property type="component" value="Unassembled WGS sequence"/>
</dbReference>
<protein>
    <submittedName>
        <fullName evidence="1">Uncharacterized protein</fullName>
    </submittedName>
</protein>
<evidence type="ECO:0000313" key="1">
    <source>
        <dbReference type="EMBL" id="RED51531.1"/>
    </source>
</evidence>
<dbReference type="RefSeq" id="WP_115936412.1">
    <property type="nucleotide sequence ID" value="NZ_QRDW01000003.1"/>
</dbReference>
<name>A0A3D9HQE2_9PROT</name>
<reference evidence="1 2" key="1">
    <citation type="submission" date="2018-07" db="EMBL/GenBank/DDBJ databases">
        <title>Genomic Encyclopedia of Type Strains, Phase III (KMG-III): the genomes of soil and plant-associated and newly described type strains.</title>
        <authorList>
            <person name="Whitman W."/>
        </authorList>
    </citation>
    <scope>NUCLEOTIDE SEQUENCE [LARGE SCALE GENOMIC DNA]</scope>
    <source>
        <strain evidence="1 2">CECT 8488</strain>
    </source>
</reference>
<evidence type="ECO:0000313" key="2">
    <source>
        <dbReference type="Proteomes" id="UP000256845"/>
    </source>
</evidence>